<gene>
    <name evidence="11" type="ORF">NKR23_g10259</name>
</gene>
<sequence>MDGNIGFIGLGAMGYGMASNIRKKMPPEYVLYVFDVSASVCQRFKRELGGYGRIEIVDSARAVAEDAVGVVSILPSAAVVQETFLNKKTGIVAAIKNVERILLECSTIDSYSVQRIGREAIGAASGVYVDSPVSGGAPGAAAGTLSFILGHPEPSTSPNRIEKRLLDIVLTMADPNKLFWCGELGKGATAKIVNNYLSGTILLANCEAMALGVKSGLDPKLLYRVVTNSTGQSFMFSNVNPVPGLSPDAPASHDYRGGFREPMMIKDMTLAIEAAKAARVKPSLAEAAVEVYREASMDPYCAERDATVLYHWLVKE</sequence>
<dbReference type="EMBL" id="JANBVO010000044">
    <property type="protein sequence ID" value="KAJ9134357.1"/>
    <property type="molecule type" value="Genomic_DNA"/>
</dbReference>
<dbReference type="InterPro" id="IPR015815">
    <property type="entry name" value="HIBADH-related"/>
</dbReference>
<dbReference type="SUPFAM" id="SSF48179">
    <property type="entry name" value="6-phosphogluconate dehydrogenase C-terminal domain-like"/>
    <property type="match status" value="1"/>
</dbReference>
<dbReference type="Pfam" id="PF03446">
    <property type="entry name" value="NAD_binding_2"/>
    <property type="match status" value="1"/>
</dbReference>
<dbReference type="GO" id="GO:0008442">
    <property type="term" value="F:3-hydroxyisobutyrate dehydrogenase activity"/>
    <property type="evidence" value="ECO:0007669"/>
    <property type="project" value="UniProtKB-EC"/>
</dbReference>
<dbReference type="PANTHER" id="PTHR22981">
    <property type="entry name" value="3-HYDROXYISOBUTYRATE DEHYDROGENASE-RELATED"/>
    <property type="match status" value="1"/>
</dbReference>
<protein>
    <recommendedName>
        <fullName evidence="3">3-hydroxyisobutyrate dehydrogenase</fullName>
        <ecNumber evidence="3">1.1.1.31</ecNumber>
    </recommendedName>
</protein>
<dbReference type="EC" id="1.1.1.31" evidence="3"/>
<organism evidence="11 12">
    <name type="scientific">Pleurostoma richardsiae</name>
    <dbReference type="NCBI Taxonomy" id="41990"/>
    <lineage>
        <taxon>Eukaryota</taxon>
        <taxon>Fungi</taxon>
        <taxon>Dikarya</taxon>
        <taxon>Ascomycota</taxon>
        <taxon>Pezizomycotina</taxon>
        <taxon>Sordariomycetes</taxon>
        <taxon>Sordariomycetidae</taxon>
        <taxon>Calosphaeriales</taxon>
        <taxon>Pleurostomataceae</taxon>
        <taxon>Pleurostoma</taxon>
    </lineage>
</organism>
<evidence type="ECO:0000256" key="8">
    <source>
        <dbReference type="PIRSR" id="PIRSR000103-1"/>
    </source>
</evidence>
<keyword evidence="12" id="KW-1185">Reference proteome</keyword>
<dbReference type="InterPro" id="IPR002204">
    <property type="entry name" value="3-OH-isobutyrate_DH-rel_CS"/>
</dbReference>
<dbReference type="InterPro" id="IPR006115">
    <property type="entry name" value="6PGDH_NADP-bd"/>
</dbReference>
<evidence type="ECO:0000256" key="2">
    <source>
        <dbReference type="ARBA" id="ARBA00006013"/>
    </source>
</evidence>
<dbReference type="InterPro" id="IPR036291">
    <property type="entry name" value="NAD(P)-bd_dom_sf"/>
</dbReference>
<dbReference type="GO" id="GO:0005739">
    <property type="term" value="C:mitochondrion"/>
    <property type="evidence" value="ECO:0007669"/>
    <property type="project" value="TreeGrafter"/>
</dbReference>
<dbReference type="GO" id="GO:0050661">
    <property type="term" value="F:NADP binding"/>
    <property type="evidence" value="ECO:0007669"/>
    <property type="project" value="InterPro"/>
</dbReference>
<dbReference type="InterPro" id="IPR013328">
    <property type="entry name" value="6PGD_dom2"/>
</dbReference>
<dbReference type="Gene3D" id="3.40.50.720">
    <property type="entry name" value="NAD(P)-binding Rossmann-like Domain"/>
    <property type="match status" value="1"/>
</dbReference>
<comment type="catalytic activity">
    <reaction evidence="7">
        <text>3-hydroxy-2-methylpropanoate + NAD(+) = 2-methyl-3-oxopropanoate + NADH + H(+)</text>
        <dbReference type="Rhea" id="RHEA:17681"/>
        <dbReference type="ChEBI" id="CHEBI:11805"/>
        <dbReference type="ChEBI" id="CHEBI:15378"/>
        <dbReference type="ChEBI" id="CHEBI:57540"/>
        <dbReference type="ChEBI" id="CHEBI:57700"/>
        <dbReference type="ChEBI" id="CHEBI:57945"/>
        <dbReference type="EC" id="1.1.1.31"/>
    </reaction>
</comment>
<evidence type="ECO:0000313" key="12">
    <source>
        <dbReference type="Proteomes" id="UP001174694"/>
    </source>
</evidence>
<dbReference type="PIRSF" id="PIRSF000103">
    <property type="entry name" value="HIBADH"/>
    <property type="match status" value="1"/>
</dbReference>
<evidence type="ECO:0000313" key="11">
    <source>
        <dbReference type="EMBL" id="KAJ9134357.1"/>
    </source>
</evidence>
<proteinExistence type="inferred from homology"/>
<comment type="caution">
    <text evidence="11">The sequence shown here is derived from an EMBL/GenBank/DDBJ whole genome shotgun (WGS) entry which is preliminary data.</text>
</comment>
<feature type="domain" description="6-phosphogluconate dehydrogenase NADP-binding" evidence="9">
    <location>
        <begin position="4"/>
        <end position="153"/>
    </location>
</feature>
<dbReference type="GO" id="GO:0006574">
    <property type="term" value="P:L-valine catabolic process"/>
    <property type="evidence" value="ECO:0007669"/>
    <property type="project" value="TreeGrafter"/>
</dbReference>
<evidence type="ECO:0000256" key="5">
    <source>
        <dbReference type="ARBA" id="ARBA00023002"/>
    </source>
</evidence>
<dbReference type="PROSITE" id="PS00895">
    <property type="entry name" value="3_HYDROXYISOBUT_DH"/>
    <property type="match status" value="1"/>
</dbReference>
<dbReference type="SUPFAM" id="SSF51735">
    <property type="entry name" value="NAD(P)-binding Rossmann-fold domains"/>
    <property type="match status" value="1"/>
</dbReference>
<dbReference type="PANTHER" id="PTHR22981:SF81">
    <property type="entry name" value="DEHYDROGENASE, PUTATIVE-RELATED"/>
    <property type="match status" value="1"/>
</dbReference>
<comment type="pathway">
    <text evidence="1">Amino-acid degradation; L-valine degradation.</text>
</comment>
<evidence type="ECO:0000256" key="1">
    <source>
        <dbReference type="ARBA" id="ARBA00005109"/>
    </source>
</evidence>
<evidence type="ECO:0000256" key="7">
    <source>
        <dbReference type="ARBA" id="ARBA00049197"/>
    </source>
</evidence>
<keyword evidence="4" id="KW-0101">Branched-chain amino acid catabolism</keyword>
<accession>A0AA38RDG2</accession>
<dbReference type="Gene3D" id="1.10.1040.10">
    <property type="entry name" value="N-(1-d-carboxylethyl)-l-norvaline Dehydrogenase, domain 2"/>
    <property type="match status" value="1"/>
</dbReference>
<keyword evidence="5" id="KW-0560">Oxidoreductase</keyword>
<dbReference type="InterPro" id="IPR008927">
    <property type="entry name" value="6-PGluconate_DH-like_C_sf"/>
</dbReference>
<name>A0AA38RDG2_9PEZI</name>
<comment type="similarity">
    <text evidence="2">Belongs to the HIBADH-related family. 3-hydroxyisobutyrate dehydrogenase subfamily.</text>
</comment>
<evidence type="ECO:0000259" key="9">
    <source>
        <dbReference type="Pfam" id="PF03446"/>
    </source>
</evidence>
<dbReference type="FunFam" id="1.10.1040.10:FF:000006">
    <property type="entry name" value="3-hydroxyisobutyrate dehydrogenase"/>
    <property type="match status" value="1"/>
</dbReference>
<evidence type="ECO:0000256" key="6">
    <source>
        <dbReference type="ARBA" id="ARBA00023027"/>
    </source>
</evidence>
<dbReference type="InterPro" id="IPR029154">
    <property type="entry name" value="HIBADH-like_NADP-bd"/>
</dbReference>
<evidence type="ECO:0000256" key="3">
    <source>
        <dbReference type="ARBA" id="ARBA00012991"/>
    </source>
</evidence>
<dbReference type="AlphaFoldDB" id="A0AA38RDG2"/>
<evidence type="ECO:0000256" key="4">
    <source>
        <dbReference type="ARBA" id="ARBA00022456"/>
    </source>
</evidence>
<feature type="domain" description="3-hydroxyisobutyrate dehydrogenase-like NAD-binding" evidence="10">
    <location>
        <begin position="185"/>
        <end position="310"/>
    </location>
</feature>
<dbReference type="Proteomes" id="UP001174694">
    <property type="component" value="Unassembled WGS sequence"/>
</dbReference>
<reference evidence="11" key="1">
    <citation type="submission" date="2022-07" db="EMBL/GenBank/DDBJ databases">
        <title>Fungi with potential for degradation of polypropylene.</title>
        <authorList>
            <person name="Gostincar C."/>
        </authorList>
    </citation>
    <scope>NUCLEOTIDE SEQUENCE</scope>
    <source>
        <strain evidence="11">EXF-13308</strain>
    </source>
</reference>
<feature type="active site" evidence="8">
    <location>
        <position position="191"/>
    </location>
</feature>
<keyword evidence="6" id="KW-0520">NAD</keyword>
<evidence type="ECO:0000259" key="10">
    <source>
        <dbReference type="Pfam" id="PF14833"/>
    </source>
</evidence>
<dbReference type="Pfam" id="PF14833">
    <property type="entry name" value="NAD_binding_11"/>
    <property type="match status" value="1"/>
</dbReference>
<dbReference type="GO" id="GO:0051287">
    <property type="term" value="F:NAD binding"/>
    <property type="evidence" value="ECO:0007669"/>
    <property type="project" value="InterPro"/>
</dbReference>